<feature type="compositionally biased region" description="Low complexity" evidence="1">
    <location>
        <begin position="46"/>
        <end position="57"/>
    </location>
</feature>
<reference evidence="2" key="2">
    <citation type="submission" date="2025-08" db="UniProtKB">
        <authorList>
            <consortium name="Ensembl"/>
        </authorList>
    </citation>
    <scope>IDENTIFICATION</scope>
    <source>
        <strain evidence="2">Thoroughbred</strain>
    </source>
</reference>
<dbReference type="STRING" id="9796.ENSECAP00000018422"/>
<accession>F6TYV5</accession>
<dbReference type="Proteomes" id="UP000002281">
    <property type="component" value="Chromosome 24"/>
</dbReference>
<evidence type="ECO:0000313" key="2">
    <source>
        <dbReference type="Ensembl" id="ENSECAP00000018422.4"/>
    </source>
</evidence>
<reference evidence="2 3" key="1">
    <citation type="journal article" date="2009" name="Science">
        <title>Genome sequence, comparative analysis, and population genetics of the domestic horse.</title>
        <authorList>
            <consortium name="Broad Institute Genome Sequencing Platform"/>
            <consortium name="Broad Institute Whole Genome Assembly Team"/>
            <person name="Wade C.M."/>
            <person name="Giulotto E."/>
            <person name="Sigurdsson S."/>
            <person name="Zoli M."/>
            <person name="Gnerre S."/>
            <person name="Imsland F."/>
            <person name="Lear T.L."/>
            <person name="Adelson D.L."/>
            <person name="Bailey E."/>
            <person name="Bellone R.R."/>
            <person name="Bloecker H."/>
            <person name="Distl O."/>
            <person name="Edgar R.C."/>
            <person name="Garber M."/>
            <person name="Leeb T."/>
            <person name="Mauceli E."/>
            <person name="MacLeod J.N."/>
            <person name="Penedo M.C.T."/>
            <person name="Raison J.M."/>
            <person name="Sharpe T."/>
            <person name="Vogel J."/>
            <person name="Andersson L."/>
            <person name="Antczak D.F."/>
            <person name="Biagi T."/>
            <person name="Binns M.M."/>
            <person name="Chowdhary B.P."/>
            <person name="Coleman S.J."/>
            <person name="Della Valle G."/>
            <person name="Fryc S."/>
            <person name="Guerin G."/>
            <person name="Hasegawa T."/>
            <person name="Hill E.W."/>
            <person name="Jurka J."/>
            <person name="Kiialainen A."/>
            <person name="Lindgren G."/>
            <person name="Liu J."/>
            <person name="Magnani E."/>
            <person name="Mickelson J.R."/>
            <person name="Murray J."/>
            <person name="Nergadze S.G."/>
            <person name="Onofrio R."/>
            <person name="Pedroni S."/>
            <person name="Piras M.F."/>
            <person name="Raudsepp T."/>
            <person name="Rocchi M."/>
            <person name="Roeed K.H."/>
            <person name="Ryder O.A."/>
            <person name="Searle S."/>
            <person name="Skow L."/>
            <person name="Swinburne J.E."/>
            <person name="Syvaenen A.C."/>
            <person name="Tozaki T."/>
            <person name="Valberg S.J."/>
            <person name="Vaudin M."/>
            <person name="White J.R."/>
            <person name="Zody M.C."/>
            <person name="Lander E.S."/>
            <person name="Lindblad-Toh K."/>
        </authorList>
    </citation>
    <scope>NUCLEOTIDE SEQUENCE [LARGE SCALE GENOMIC DNA]</scope>
    <source>
        <strain evidence="2 3">Thoroughbred</strain>
    </source>
</reference>
<organism evidence="2 3">
    <name type="scientific">Equus caballus</name>
    <name type="common">Horse</name>
    <dbReference type="NCBI Taxonomy" id="9796"/>
    <lineage>
        <taxon>Eukaryota</taxon>
        <taxon>Metazoa</taxon>
        <taxon>Chordata</taxon>
        <taxon>Craniata</taxon>
        <taxon>Vertebrata</taxon>
        <taxon>Euteleostomi</taxon>
        <taxon>Mammalia</taxon>
        <taxon>Eutheria</taxon>
        <taxon>Laurasiatheria</taxon>
        <taxon>Perissodactyla</taxon>
        <taxon>Equidae</taxon>
        <taxon>Equus</taxon>
    </lineage>
</organism>
<feature type="region of interest" description="Disordered" evidence="1">
    <location>
        <begin position="148"/>
        <end position="178"/>
    </location>
</feature>
<gene>
    <name evidence="2 4" type="primary">CCDC196</name>
</gene>
<feature type="compositionally biased region" description="Polar residues" evidence="1">
    <location>
        <begin position="21"/>
        <end position="32"/>
    </location>
</feature>
<dbReference type="InterPro" id="IPR038857">
    <property type="entry name" value="CCDC196"/>
</dbReference>
<dbReference type="GeneTree" id="ENSGT00390000007937"/>
<dbReference type="Bgee" id="ENSECAG00000020983">
    <property type="expression patterns" value="Expressed in testis and 1 other cell type or tissue"/>
</dbReference>
<feature type="compositionally biased region" description="Basic and acidic residues" evidence="1">
    <location>
        <begin position="161"/>
        <end position="173"/>
    </location>
</feature>
<dbReference type="InParanoid" id="F6TYV5"/>
<protein>
    <submittedName>
        <fullName evidence="2">Coiled-coil domain containing 196</fullName>
    </submittedName>
</protein>
<dbReference type="Ensembl" id="ENSECAT00000022304.4">
    <property type="protein sequence ID" value="ENSECAP00000018422.4"/>
    <property type="gene ID" value="ENSECAG00000020983.4"/>
</dbReference>
<dbReference type="AlphaFoldDB" id="F6TYV5"/>
<dbReference type="PANTHER" id="PTHR37863:SF1">
    <property type="entry name" value="COILED-COIL DOMAIN-CONTAINING PROTEIN 196-RELATED"/>
    <property type="match status" value="1"/>
</dbReference>
<dbReference type="HOGENOM" id="CLU_092653_0_0_1"/>
<proteinExistence type="predicted"/>
<dbReference type="PaxDb" id="9796-ENSECAP00000018422"/>
<name>F6TYV5_HORSE</name>
<reference evidence="2" key="3">
    <citation type="submission" date="2025-09" db="UniProtKB">
        <authorList>
            <consortium name="Ensembl"/>
        </authorList>
    </citation>
    <scope>IDENTIFICATION</scope>
    <source>
        <strain evidence="2">Thoroughbred</strain>
    </source>
</reference>
<sequence length="284" mass="32863">MSIGTLGNKGADWPQERMHQNSKCSSTFSRSQPRTERMKFPFKMTSSSNSPGSYLSSKTRSSKIDDNYLKELNEDLKLRKQELLEMLKPQEDKNNLLFQKLMSNLEEKQRSLHIMRQIMSGKSAEESSVMELIKEAEEMKQNLTFDTGELGDQQKAPQIKNKADLQDGKEKQQRKMPWGRYQEQANILQNDFYSKMFELRMEALKNYQKADDLKLSLYLQQNSETKQAFFNPPGSQGTMGATTMGRTTKAKMNLMGEFWDQRPTQNNKELKKVSLMVQEGGSFF</sequence>
<evidence type="ECO:0000256" key="1">
    <source>
        <dbReference type="SAM" id="MobiDB-lite"/>
    </source>
</evidence>
<evidence type="ECO:0000313" key="3">
    <source>
        <dbReference type="Proteomes" id="UP000002281"/>
    </source>
</evidence>
<dbReference type="VGNC" id="VGNC:55272">
    <property type="gene designation" value="CCDC196"/>
</dbReference>
<evidence type="ECO:0000313" key="4">
    <source>
        <dbReference type="VGNC" id="VGNC:55272"/>
    </source>
</evidence>
<dbReference type="PANTHER" id="PTHR37863">
    <property type="entry name" value="COILED-COIL DOMAIN-CONTAINING PROTEIN 196-RELATED"/>
    <property type="match status" value="1"/>
</dbReference>
<feature type="region of interest" description="Disordered" evidence="1">
    <location>
        <begin position="1"/>
        <end position="60"/>
    </location>
</feature>
<keyword evidence="3" id="KW-1185">Reference proteome</keyword>